<dbReference type="EMBL" id="CAJVQA010002096">
    <property type="protein sequence ID" value="CAG8536376.1"/>
    <property type="molecule type" value="Genomic_DNA"/>
</dbReference>
<dbReference type="InterPro" id="IPR000008">
    <property type="entry name" value="C2_dom"/>
</dbReference>
<evidence type="ECO:0000313" key="2">
    <source>
        <dbReference type="EMBL" id="CAG8536376.1"/>
    </source>
</evidence>
<dbReference type="Gene3D" id="2.60.40.150">
    <property type="entry name" value="C2 domain"/>
    <property type="match status" value="1"/>
</dbReference>
<dbReference type="Pfam" id="PF00168">
    <property type="entry name" value="C2"/>
    <property type="match status" value="1"/>
</dbReference>
<dbReference type="SUPFAM" id="SSF49562">
    <property type="entry name" value="C2 domain (Calcium/lipid-binding domain, CaLB)"/>
    <property type="match status" value="1"/>
</dbReference>
<name>A0A9N9AN85_9GLOM</name>
<dbReference type="OrthoDB" id="270970at2759"/>
<evidence type="ECO:0000313" key="3">
    <source>
        <dbReference type="Proteomes" id="UP000789759"/>
    </source>
</evidence>
<feature type="domain" description="C2" evidence="1">
    <location>
        <begin position="11"/>
        <end position="82"/>
    </location>
</feature>
<dbReference type="AlphaFoldDB" id="A0A9N9AN85"/>
<protein>
    <submittedName>
        <fullName evidence="2">15426_t:CDS:1</fullName>
    </submittedName>
</protein>
<sequence length="211" mass="23579">MPYGQLEVTVDKVNPYVTLSLDKANVKKTHTLQNSGSDATWDKLIHFDIVEGRYELYLQVFNEREATIPLEAVFQTGSADQWIHIARPSGKGAGEIRLLLKFSKQGPTSGPAGSTPYPLPEHNNSYFSRPQFDSDYPRTPSYRDGNVYNSLSPVLGATPAGYGSGDPPQITLPNVLRNTNIPPLQHPKFDIPPTGYPQYHSEENNLKFWFT</sequence>
<organism evidence="2 3">
    <name type="scientific">Cetraspora pellucida</name>
    <dbReference type="NCBI Taxonomy" id="1433469"/>
    <lineage>
        <taxon>Eukaryota</taxon>
        <taxon>Fungi</taxon>
        <taxon>Fungi incertae sedis</taxon>
        <taxon>Mucoromycota</taxon>
        <taxon>Glomeromycotina</taxon>
        <taxon>Glomeromycetes</taxon>
        <taxon>Diversisporales</taxon>
        <taxon>Gigasporaceae</taxon>
        <taxon>Cetraspora</taxon>
    </lineage>
</organism>
<reference evidence="2" key="1">
    <citation type="submission" date="2021-06" db="EMBL/GenBank/DDBJ databases">
        <authorList>
            <person name="Kallberg Y."/>
            <person name="Tangrot J."/>
            <person name="Rosling A."/>
        </authorList>
    </citation>
    <scope>NUCLEOTIDE SEQUENCE</scope>
    <source>
        <strain evidence="2">FL966</strain>
    </source>
</reference>
<dbReference type="PANTHER" id="PTHR47052">
    <property type="entry name" value="CONSERVED SERINE PROLINE-RICH PROTEIN (AFU_ORTHOLOGUE AFUA_2G01790)"/>
    <property type="match status" value="1"/>
</dbReference>
<gene>
    <name evidence="2" type="ORF">CPELLU_LOCUS4088</name>
</gene>
<comment type="caution">
    <text evidence="2">The sequence shown here is derived from an EMBL/GenBank/DDBJ whole genome shotgun (WGS) entry which is preliminary data.</text>
</comment>
<keyword evidence="3" id="KW-1185">Reference proteome</keyword>
<dbReference type="InterPro" id="IPR035892">
    <property type="entry name" value="C2_domain_sf"/>
</dbReference>
<proteinExistence type="predicted"/>
<dbReference type="PANTHER" id="PTHR47052:SF3">
    <property type="entry name" value="INGRESSION PROTEIN 1"/>
    <property type="match status" value="1"/>
</dbReference>
<dbReference type="InterPro" id="IPR052981">
    <property type="entry name" value="Ingression_C2_domain"/>
</dbReference>
<evidence type="ECO:0000259" key="1">
    <source>
        <dbReference type="Pfam" id="PF00168"/>
    </source>
</evidence>
<accession>A0A9N9AN85</accession>
<dbReference type="Proteomes" id="UP000789759">
    <property type="component" value="Unassembled WGS sequence"/>
</dbReference>